<name>A0A6H1ZTK7_9ZZZZ</name>
<protein>
    <submittedName>
        <fullName evidence="1">Uncharacterized protein</fullName>
    </submittedName>
</protein>
<dbReference type="EMBL" id="MT144838">
    <property type="protein sequence ID" value="QJI00233.1"/>
    <property type="molecule type" value="Genomic_DNA"/>
</dbReference>
<dbReference type="AlphaFoldDB" id="A0A6H1ZTK7"/>
<evidence type="ECO:0000313" key="2">
    <source>
        <dbReference type="EMBL" id="QJI00233.1"/>
    </source>
</evidence>
<accession>A0A6H1ZTK7</accession>
<reference evidence="1" key="1">
    <citation type="submission" date="2020-03" db="EMBL/GenBank/DDBJ databases">
        <title>The deep terrestrial virosphere.</title>
        <authorList>
            <person name="Holmfeldt K."/>
            <person name="Nilsson E."/>
            <person name="Simone D."/>
            <person name="Lopez-Fernandez M."/>
            <person name="Wu X."/>
            <person name="de Brujin I."/>
            <person name="Lundin D."/>
            <person name="Andersson A."/>
            <person name="Bertilsson S."/>
            <person name="Dopson M."/>
        </authorList>
    </citation>
    <scope>NUCLEOTIDE SEQUENCE</scope>
    <source>
        <strain evidence="1">TM448A01898</strain>
        <strain evidence="2">TM448B01885</strain>
    </source>
</reference>
<sequence>MTNSYDCGANEIRNKSGIRMIIPEGRSIQFYSGKGNNFFIPASAGDHTASYTIPDNWNGEIECDIVGNIETPTKMFSHNSYGIGFKENYKGI</sequence>
<dbReference type="EMBL" id="MT144218">
    <property type="protein sequence ID" value="QJA50809.1"/>
    <property type="molecule type" value="Genomic_DNA"/>
</dbReference>
<gene>
    <name evidence="1" type="ORF">TM448A01898_0023</name>
    <name evidence="2" type="ORF">TM448B01885_0003</name>
</gene>
<organism evidence="1">
    <name type="scientific">viral metagenome</name>
    <dbReference type="NCBI Taxonomy" id="1070528"/>
    <lineage>
        <taxon>unclassified sequences</taxon>
        <taxon>metagenomes</taxon>
        <taxon>organismal metagenomes</taxon>
    </lineage>
</organism>
<proteinExistence type="predicted"/>
<evidence type="ECO:0000313" key="1">
    <source>
        <dbReference type="EMBL" id="QJA50809.1"/>
    </source>
</evidence>